<protein>
    <recommendedName>
        <fullName evidence="6">Helicase C-terminal domain-containing protein</fullName>
    </recommendedName>
</protein>
<reference evidence="7 8" key="1">
    <citation type="journal article" date="2008" name="Nature">
        <title>The genome of the choanoflagellate Monosiga brevicollis and the origin of metazoans.</title>
        <authorList>
            <consortium name="JGI Sequencing"/>
            <person name="King N."/>
            <person name="Westbrook M.J."/>
            <person name="Young S.L."/>
            <person name="Kuo A."/>
            <person name="Abedin M."/>
            <person name="Chapman J."/>
            <person name="Fairclough S."/>
            <person name="Hellsten U."/>
            <person name="Isogai Y."/>
            <person name="Letunic I."/>
            <person name="Marr M."/>
            <person name="Pincus D."/>
            <person name="Putnam N."/>
            <person name="Rokas A."/>
            <person name="Wright K.J."/>
            <person name="Zuzow R."/>
            <person name="Dirks W."/>
            <person name="Good M."/>
            <person name="Goodstein D."/>
            <person name="Lemons D."/>
            <person name="Li W."/>
            <person name="Lyons J.B."/>
            <person name="Morris A."/>
            <person name="Nichols S."/>
            <person name="Richter D.J."/>
            <person name="Salamov A."/>
            <person name="Bork P."/>
            <person name="Lim W.A."/>
            <person name="Manning G."/>
            <person name="Miller W.T."/>
            <person name="McGinnis W."/>
            <person name="Shapiro H."/>
            <person name="Tjian R."/>
            <person name="Grigoriev I.V."/>
            <person name="Rokhsar D."/>
        </authorList>
    </citation>
    <scope>NUCLEOTIDE SEQUENCE [LARGE SCALE GENOMIC DNA]</scope>
    <source>
        <strain evidence="8">MX1 / ATCC 50154</strain>
    </source>
</reference>
<dbReference type="SUPFAM" id="SSF52540">
    <property type="entry name" value="P-loop containing nucleoside triphosphate hydrolases"/>
    <property type="match status" value="1"/>
</dbReference>
<feature type="region of interest" description="Disordered" evidence="4">
    <location>
        <begin position="2096"/>
        <end position="2185"/>
    </location>
</feature>
<feature type="region of interest" description="Disordered" evidence="4">
    <location>
        <begin position="1527"/>
        <end position="1550"/>
    </location>
</feature>
<evidence type="ECO:0000256" key="1">
    <source>
        <dbReference type="ARBA" id="ARBA00004196"/>
    </source>
</evidence>
<dbReference type="PROSITE" id="PS00022">
    <property type="entry name" value="EGF_1"/>
    <property type="match status" value="1"/>
</dbReference>
<dbReference type="GeneID" id="5891222"/>
<feature type="chain" id="PRO_5002742617" description="Helicase C-terminal domain-containing protein" evidence="5">
    <location>
        <begin position="29"/>
        <end position="2363"/>
    </location>
</feature>
<accession>A9UZW3</accession>
<gene>
    <name evidence="7" type="ORF">MONBRDRAFT_8375</name>
</gene>
<dbReference type="InterPro" id="IPR013087">
    <property type="entry name" value="Znf_C2H2_type"/>
</dbReference>
<evidence type="ECO:0000256" key="5">
    <source>
        <dbReference type="SAM" id="SignalP"/>
    </source>
</evidence>
<feature type="compositionally biased region" description="Low complexity" evidence="4">
    <location>
        <begin position="2096"/>
        <end position="2106"/>
    </location>
</feature>
<feature type="region of interest" description="Disordered" evidence="4">
    <location>
        <begin position="1927"/>
        <end position="1954"/>
    </location>
</feature>
<dbReference type="Pfam" id="PF00271">
    <property type="entry name" value="Helicase_C"/>
    <property type="match status" value="1"/>
</dbReference>
<evidence type="ECO:0000259" key="6">
    <source>
        <dbReference type="PROSITE" id="PS51194"/>
    </source>
</evidence>
<dbReference type="InterPro" id="IPR027417">
    <property type="entry name" value="P-loop_NTPase"/>
</dbReference>
<feature type="compositionally biased region" description="Acidic residues" evidence="4">
    <location>
        <begin position="1535"/>
        <end position="1550"/>
    </location>
</feature>
<dbReference type="PANTHER" id="PTHR31018">
    <property type="entry name" value="SPORULATION-SPECIFIC PROTEIN-RELATED"/>
    <property type="match status" value="1"/>
</dbReference>
<feature type="signal peptide" evidence="5">
    <location>
        <begin position="1"/>
        <end position="28"/>
    </location>
</feature>
<sequence>MLVRTQTLTLPPSLVLLLLAAIPRQCRMLTSVKFSRSHFSCLPAALIIVLEAIKDHLHPICTSHGVSVIDNATNTKTCLCDSSYAGDSCDEFVGVGILRCALAGDVPLLLTVLEGVTTLRGDLVMSDGCVTADAITAVGKLTKIDGNAFIYDPTTPTQLATDWPENHWETVTGCIALANLPEAGLVGRTLFPDLTELGACSLDEVESKLPSAYWDTFVNRTIPPQISMMLNHIGADHEACVSGCDNISLASKLRTMPGALLLDDLPARDLNEGLLEHVGGLHVRNCPHVEILGTSHLATIGEHGLLLRETGLKNLDDLAGVQVVRLGFVDITSNDHLENVLGFNPTVVERSGTVSTSVEFQLVCQNGYHSGFPETECTCASPEYSGKLCDTITGDFFCMDFAQAETLNQTLANVRHVIGNIHLTDTCMEMSFLNFPYLTSIEGSLIVNSFGMPIVEPGFPSLKSVSTVHIESVPATSIDWLPELETVGSLSIQNNDQLTNLSGLATLTTIDEALEIFACPAMTSFTGLENVARIGSLSIISSNLLTNFSALNGAEPVLLLGQNSAPALSIDACADCEALWSHLVETVEIADGASVSVPWSTCGGFGTVPAGSLSCACNPGYTDYMCTGYNGDDLICNVSTASDIKAMLAGVTHLYSPLVLLLYCGAGSSYGLLDTVTYAAALYFEDAIDYQGQIPAGLGYVSIFETQLSDMSLFGAVTHIDSLEINSNEYMTTLDGLESLETAGQLVVYNNPTLTNVDALGSLLSVTGDLIIVNNDVDVNAIAFDVNAISTNTTLVHQKSTRITLYGTSLLRYREDDGCFHCPVGGCHYRHGLSANLKSHLQHLHEKQTTPRAAIPAAVTCDRLPARQKPTRTRMKKRVVKLDQQHGIAAARIFMCEIGCLVSPVFESPVCTQCGHVLRGRATHHLFKKHHVRCSQEDIDAAMALLRPLQPEEPLLDLGVESGPHKPIEGIPVLDGVGCPLCQACFTTKGSLWHHIVAEHPDESEAKQPPRRVKLQKPLRGAGARCIEVIVEDGHDASAADVSENEEELEEQQRFKQLISSTQAMASEAEEKRCPHGVHQMHPFYDRVGMTLILSELTPEQILKLGHDTPPAPLVSGMHELLWEAHEQLSQHGLAAASVASLFEDEELQVEPQTLPQVSPGTMSRYLNIGARLVHFILLLDALPAPEPSSFLSQVLASRGEAITTAALAVQDALDAGLSGEDLVEPLAALWLALVNAELHLFDNDKVHFVNVFLLCTAVSKGNGVLQDIRRWTTTQAGLIYIFKLFLLRFGKAQRWATAGKLRAFLQPGRLVHFLSQRMAAACSASTAEGQVGVDIEVQTDGDMTDEALHTIVCQGTELNVKEIGTALAQMRNDMKEVLDTHLLLGSGLREQHIGEYARLWSKEDRTNMVKNWWVGRGSPAERALFDHIGQNPSLRQEFICPELGPEEADEELTFREDRVREWLLFVGKFNQLALTYTHMAGDEQHAFRYMDEEVSKLIFMYLLLCKPLEQMLTSWLEKRGTLQIPHNGGRGTYDDDQEEEDLLEDEQDEDHMSLDDGMTLRREVQDAQRHYNNSHLLFNIAPLQTMLSPASIYAAFRRQMTTYLHHPTLGVANAQRWLGPSTPVAAGLNVLIITADKFVCAGSDALHARACFQGIRTVVLDEAHTLISDASHRNMMAQVGACVASGGWTNIKRVALTDTLCMCDQERLFRQLGQQAGGKLYRLETMRHNVELRVHHGDQRAFLSHVQGLVDRQRMTRQENEERVHMMVFCDMVTEVKLLCDQLHARGYAALPYYAGLEEMAQKDHLARWQQSECDVIVATSCLSTDVDLFTVRHVLWYGSGHDVYTLVKALCDVCTQMAQEVQPSIAAHSEHVTRSGETALEPVMADASPRPSAERLDADIAEPMPVSDSPTVSDSELQAQRLEEARAQPVQNSDNRQPPASGVTTASEAGSAMADFLPRPRAGRLDEEAAEPIMSLPATPTASDFELEFDSLTELQEDDAPCSSMPDLRAKTTSESGSVPRPATEAAASNEATQTSTALLPRLGAPLPSLPVPSALPIRLPVPSAPDALSPRPRANVPSAALRLTRARALAERIASQASSMESSSDGDGPLDIDPAAEAEPTQHPCSLLGKQRSGLSGAHSTRPSAKRVASDTLPPAALSSQGCEAAPMPRLRSNKRAKTTRSRLIHKAAADKFLDALRLMHAYCMPCTIRQSQAVWKPQHICPESDDTCTRCHLAGHSADECNIDFESATRECCARCGMPSRIGGHPLKHLPSCAIDKGLGRVLSSIILLADCHPRLRQLAKRMGYNLRPGTLQTRHFRERFIAWLYSEDQHLPAGHWHLVEFVIESVEILIGAAARAVI</sequence>
<feature type="compositionally biased region" description="Polar residues" evidence="4">
    <location>
        <begin position="1931"/>
        <end position="1950"/>
    </location>
</feature>
<dbReference type="eggNOG" id="ENOG502SYH0">
    <property type="taxonomic scope" value="Eukaryota"/>
</dbReference>
<dbReference type="SUPFAM" id="SSF52058">
    <property type="entry name" value="L domain-like"/>
    <property type="match status" value="3"/>
</dbReference>
<dbReference type="InterPro" id="IPR000742">
    <property type="entry name" value="EGF"/>
</dbReference>
<evidence type="ECO:0000256" key="2">
    <source>
        <dbReference type="ARBA" id="ARBA00022729"/>
    </source>
</evidence>
<dbReference type="InterPro" id="IPR051648">
    <property type="entry name" value="CWI-Assembly_Regulator"/>
</dbReference>
<dbReference type="PROSITE" id="PS51194">
    <property type="entry name" value="HELICASE_CTER"/>
    <property type="match status" value="1"/>
</dbReference>
<dbReference type="Proteomes" id="UP000001357">
    <property type="component" value="Unassembled WGS sequence"/>
</dbReference>
<dbReference type="KEGG" id="mbr:MONBRDRAFT_8375"/>
<proteinExistence type="predicted"/>
<dbReference type="Gene3D" id="3.40.50.300">
    <property type="entry name" value="P-loop containing nucleotide triphosphate hydrolases"/>
    <property type="match status" value="1"/>
</dbReference>
<name>A9UZW3_MONBE</name>
<dbReference type="SMART" id="SM00355">
    <property type="entry name" value="ZnF_C2H2"/>
    <property type="match status" value="2"/>
</dbReference>
<evidence type="ECO:0000313" key="8">
    <source>
        <dbReference type="Proteomes" id="UP000001357"/>
    </source>
</evidence>
<feature type="domain" description="Helicase C-terminal" evidence="6">
    <location>
        <begin position="1751"/>
        <end position="1914"/>
    </location>
</feature>
<evidence type="ECO:0000256" key="4">
    <source>
        <dbReference type="SAM" id="MobiDB-lite"/>
    </source>
</evidence>
<dbReference type="RefSeq" id="XP_001745880.1">
    <property type="nucleotide sequence ID" value="XM_001745828.1"/>
</dbReference>
<keyword evidence="8" id="KW-1185">Reference proteome</keyword>
<keyword evidence="3" id="KW-0325">Glycoprotein</keyword>
<feature type="compositionally biased region" description="Basic residues" evidence="4">
    <location>
        <begin position="2175"/>
        <end position="2185"/>
    </location>
</feature>
<dbReference type="InterPro" id="IPR001650">
    <property type="entry name" value="Helicase_C-like"/>
</dbReference>
<comment type="subcellular location">
    <subcellularLocation>
        <location evidence="1">Cell envelope</location>
    </subcellularLocation>
</comment>
<feature type="region of interest" description="Disordered" evidence="4">
    <location>
        <begin position="1999"/>
        <end position="2037"/>
    </location>
</feature>
<dbReference type="PANTHER" id="PTHR31018:SF3">
    <property type="entry name" value="RECEPTOR PROTEIN-TYROSINE KINASE"/>
    <property type="match status" value="1"/>
</dbReference>
<organism evidence="7 8">
    <name type="scientific">Monosiga brevicollis</name>
    <name type="common">Choanoflagellate</name>
    <dbReference type="NCBI Taxonomy" id="81824"/>
    <lineage>
        <taxon>Eukaryota</taxon>
        <taxon>Choanoflagellata</taxon>
        <taxon>Craspedida</taxon>
        <taxon>Salpingoecidae</taxon>
        <taxon>Monosiga</taxon>
    </lineage>
</organism>
<dbReference type="EMBL" id="CH991551">
    <property type="protein sequence ID" value="EDQ89304.1"/>
    <property type="molecule type" value="Genomic_DNA"/>
</dbReference>
<dbReference type="InParanoid" id="A9UZW3"/>
<dbReference type="PROSITE" id="PS00028">
    <property type="entry name" value="ZINC_FINGER_C2H2_1"/>
    <property type="match status" value="1"/>
</dbReference>
<evidence type="ECO:0000256" key="3">
    <source>
        <dbReference type="ARBA" id="ARBA00023180"/>
    </source>
</evidence>
<keyword evidence="2 5" id="KW-0732">Signal</keyword>
<evidence type="ECO:0000313" key="7">
    <source>
        <dbReference type="EMBL" id="EDQ89304.1"/>
    </source>
</evidence>